<keyword evidence="3" id="KW-1185">Reference proteome</keyword>
<dbReference type="CTD" id="55791"/>
<feature type="region of interest" description="Disordered" evidence="2">
    <location>
        <begin position="662"/>
        <end position="698"/>
    </location>
</feature>
<dbReference type="Proteomes" id="UP001652624">
    <property type="component" value="Chromosome 11"/>
</dbReference>
<gene>
    <name evidence="4" type="primary">LRIF1</name>
</gene>
<evidence type="ECO:0000313" key="4">
    <source>
        <dbReference type="RefSeq" id="XP_007526983.2"/>
    </source>
</evidence>
<dbReference type="PANTHER" id="PTHR16131:SF2">
    <property type="entry name" value="LIGAND-DEPENDENT NUCLEAR RECEPTOR-INTERACTING FACTOR 1"/>
    <property type="match status" value="1"/>
</dbReference>
<dbReference type="InterPro" id="IPR026191">
    <property type="entry name" value="LRIF1"/>
</dbReference>
<dbReference type="GeneID" id="103116961"/>
<organism evidence="3 4">
    <name type="scientific">Erinaceus europaeus</name>
    <name type="common">Western European hedgehog</name>
    <dbReference type="NCBI Taxonomy" id="9365"/>
    <lineage>
        <taxon>Eukaryota</taxon>
        <taxon>Metazoa</taxon>
        <taxon>Chordata</taxon>
        <taxon>Craniata</taxon>
        <taxon>Vertebrata</taxon>
        <taxon>Euteleostomi</taxon>
        <taxon>Mammalia</taxon>
        <taxon>Eutheria</taxon>
        <taxon>Laurasiatheria</taxon>
        <taxon>Eulipotyphla</taxon>
        <taxon>Erinaceidae</taxon>
        <taxon>Erinaceinae</taxon>
        <taxon>Erinaceus</taxon>
    </lineage>
</organism>
<keyword evidence="1" id="KW-0175">Coiled coil</keyword>
<dbReference type="GO" id="GO:0006355">
    <property type="term" value="P:regulation of DNA-templated transcription"/>
    <property type="evidence" value="ECO:0007669"/>
    <property type="project" value="InterPro"/>
</dbReference>
<dbReference type="RefSeq" id="XP_007526983.2">
    <property type="nucleotide sequence ID" value="XM_007526921.3"/>
</dbReference>
<evidence type="ECO:0000256" key="2">
    <source>
        <dbReference type="SAM" id="MobiDB-lite"/>
    </source>
</evidence>
<reference evidence="4" key="1">
    <citation type="submission" date="2025-08" db="UniProtKB">
        <authorList>
            <consortium name="RefSeq"/>
        </authorList>
    </citation>
    <scope>IDENTIFICATION</scope>
</reference>
<keyword evidence="4" id="KW-0675">Receptor</keyword>
<dbReference type="OrthoDB" id="9944055at2759"/>
<dbReference type="FunCoup" id="A0A1S2ZZE0">
    <property type="interactions" value="1431"/>
</dbReference>
<sequence length="764" mass="84151">MSNNLQRVILKPAEEKAGGASHCVSGCMYQVVQTIGSDGKNLLQLLPIPSSSGNLIPLVQSSVMSDALKGNTGSPVQLTFQTQISSSSTTASVQLPIFQPASSSNYVLTRTVDTTDKVRVTSVVTENLTSSVSKVQSHGVKIDGLTMQTFAVPPSSKQNDSPYFIVNTQSLPMTVKSPVLPSGHHLQIPAHAEVKSVPASSLPPSVQQKILSTTTTSTSGTVEASQIPTVIYVSPVNTVKNVVTKNLPNIYPKPATEIAKPVMLNSTPIPVNVNNETQLKDGQHSQTAPVKWIFRENLQPRTPSLVPVKSSNNVASNILKTFIDRKSSEDSTVNMPPLSTVSSNAAQSKSIPIKDNALVMFNGKVYLLAKKGTEVLPSQIDQQISVSPDNPPRKDIGQIVNSSPVTEISREVVNIVLAKSKSSLMETKSYSNTQLTSMTNLIVEKNNKVEKPSLSTPNSHNMNQSTNYLRQNKTLFTNSVSSDGFSTGQNFPREGNIIQSIEKIYSSNDATSVTSQQCVFRDQESKIQNEMASTLEKVTQERSNKRNSEVRNNKASFLKSDAEFKKIFGVTKDVRVSLTRIPVDLGSGDRFHSISHLVKNDTHKETELIKVKAEQKKQGVDKKRKVKTIKKMTGNTKRRKTDNAQTTTVNGETNAISSQLVDSTLPTPDISQQQTLISHDETREEKRTEVEYRTQENKKKGTLCSNATFEQSHSFNKNYTEDIFPMAPPELEETVRDEKIRRLKQLLREKEAALEEMRKKMNQK</sequence>
<dbReference type="Pfam" id="PF15741">
    <property type="entry name" value="LRIF1"/>
    <property type="match status" value="1"/>
</dbReference>
<feature type="compositionally biased region" description="Polar residues" evidence="2">
    <location>
        <begin position="662"/>
        <end position="677"/>
    </location>
</feature>
<feature type="compositionally biased region" description="Basic and acidic residues" evidence="2">
    <location>
        <begin position="678"/>
        <end position="698"/>
    </location>
</feature>
<name>A0A1S2ZZE0_ERIEU</name>
<evidence type="ECO:0000256" key="1">
    <source>
        <dbReference type="SAM" id="Coils"/>
    </source>
</evidence>
<protein>
    <submittedName>
        <fullName evidence="4">Ligand-dependent nuclear receptor-interacting factor 1 isoform X1</fullName>
    </submittedName>
</protein>
<dbReference type="GO" id="GO:0042974">
    <property type="term" value="F:nuclear retinoic acid receptor binding"/>
    <property type="evidence" value="ECO:0007669"/>
    <property type="project" value="InterPro"/>
</dbReference>
<dbReference type="PANTHER" id="PTHR16131">
    <property type="entry name" value="LIGAND-DEPENDENT NUCLEAR RECEPTOR-INTERACTING FACTOR 1"/>
    <property type="match status" value="1"/>
</dbReference>
<dbReference type="InParanoid" id="A0A1S2ZZE0"/>
<evidence type="ECO:0000313" key="3">
    <source>
        <dbReference type="Proteomes" id="UP001652624"/>
    </source>
</evidence>
<dbReference type="AlphaFoldDB" id="A0A1S2ZZE0"/>
<dbReference type="STRING" id="9365.ENSEEUP00000002963"/>
<accession>A0A1S2ZZE0</accession>
<feature type="coiled-coil region" evidence="1">
    <location>
        <begin position="736"/>
        <end position="764"/>
    </location>
</feature>
<dbReference type="eggNOG" id="ENOG502QU1A">
    <property type="taxonomic scope" value="Eukaryota"/>
</dbReference>
<proteinExistence type="predicted"/>